<evidence type="ECO:0000313" key="2">
    <source>
        <dbReference type="Proteomes" id="UP000707535"/>
    </source>
</evidence>
<reference evidence="1" key="2">
    <citation type="submission" date="2021-09" db="EMBL/GenBank/DDBJ databases">
        <authorList>
            <person name="Gilroy R."/>
        </authorList>
    </citation>
    <scope>NUCLEOTIDE SEQUENCE</scope>
    <source>
        <strain evidence="1">CHK174-6876</strain>
    </source>
</reference>
<organism evidence="1 2">
    <name type="scientific">Ligilactobacillus acidipiscis</name>
    <dbReference type="NCBI Taxonomy" id="89059"/>
    <lineage>
        <taxon>Bacteria</taxon>
        <taxon>Bacillati</taxon>
        <taxon>Bacillota</taxon>
        <taxon>Bacilli</taxon>
        <taxon>Lactobacillales</taxon>
        <taxon>Lactobacillaceae</taxon>
        <taxon>Ligilactobacillus</taxon>
    </lineage>
</organism>
<evidence type="ECO:0008006" key="3">
    <source>
        <dbReference type="Google" id="ProtNLM"/>
    </source>
</evidence>
<name>A0A921FA76_9LACO</name>
<reference evidence="1" key="1">
    <citation type="journal article" date="2021" name="PeerJ">
        <title>Extensive microbial diversity within the chicken gut microbiome revealed by metagenomics and culture.</title>
        <authorList>
            <person name="Gilroy R."/>
            <person name="Ravi A."/>
            <person name="Getino M."/>
            <person name="Pursley I."/>
            <person name="Horton D.L."/>
            <person name="Alikhan N.F."/>
            <person name="Baker D."/>
            <person name="Gharbi K."/>
            <person name="Hall N."/>
            <person name="Watson M."/>
            <person name="Adriaenssens E.M."/>
            <person name="Foster-Nyarko E."/>
            <person name="Jarju S."/>
            <person name="Secka A."/>
            <person name="Antonio M."/>
            <person name="Oren A."/>
            <person name="Chaudhuri R.R."/>
            <person name="La Ragione R."/>
            <person name="Hildebrand F."/>
            <person name="Pallen M.J."/>
        </authorList>
    </citation>
    <scope>NUCLEOTIDE SEQUENCE</scope>
    <source>
        <strain evidence="1">CHK174-6876</strain>
    </source>
</reference>
<evidence type="ECO:0000313" key="1">
    <source>
        <dbReference type="EMBL" id="HJE97995.1"/>
    </source>
</evidence>
<dbReference type="Gene3D" id="2.40.370.10">
    <property type="entry name" value="AttH-like domain"/>
    <property type="match status" value="1"/>
</dbReference>
<accession>A0A921FA76</accession>
<proteinExistence type="predicted"/>
<sequence>MAQRARLADTEQDFKNAGIDPAKVAPWEDGMRIDPAGENYEWWYFDTNLSDGSQLVITFYAKSVVDPSSGLKPMIDIDLTRPDGSVVSDKLSFEPDEFTASKDSCDVKIGDNYFKGDLQHYEIGVFSPKITAKISFDNITPAWRRNYCIFFGDNDETNFGWLPATPRGTAKVALEFDDQKEELTGNCYHDHNWGNVALMKVMHHWYWGRANIGDYTVIQSYMTAEKKYGYHKLPVFLVAKKDQILADDPKYMTYYEGDKDYDGHTQKPFHNQVIYDYNDGKKHYRISYLREKTITQDRMLDQIEGPKKFLAKLSGFDGAYLRFSGQVKLEVFDGEKVVETHQSHGLWEEMYFGKTLDV</sequence>
<comment type="caution">
    <text evidence="1">The sequence shown here is derived from an EMBL/GenBank/DDBJ whole genome shotgun (WGS) entry which is preliminary data.</text>
</comment>
<dbReference type="AlphaFoldDB" id="A0A921FA76"/>
<protein>
    <recommendedName>
        <fullName evidence="3">AttH domain-containing protein</fullName>
    </recommendedName>
</protein>
<dbReference type="SUPFAM" id="SSF159245">
    <property type="entry name" value="AttH-like"/>
    <property type="match status" value="1"/>
</dbReference>
<gene>
    <name evidence="1" type="ORF">K8V00_10285</name>
</gene>
<dbReference type="EMBL" id="DYXG01000100">
    <property type="protein sequence ID" value="HJE97995.1"/>
    <property type="molecule type" value="Genomic_DNA"/>
</dbReference>
<dbReference type="InterPro" id="IPR023374">
    <property type="entry name" value="AttH-like_dom_sf"/>
</dbReference>
<dbReference type="Proteomes" id="UP000707535">
    <property type="component" value="Unassembled WGS sequence"/>
</dbReference>